<accession>A0ABU7GDC5</accession>
<keyword evidence="1" id="KW-0732">Signal</keyword>
<feature type="chain" id="PRO_5045058101" evidence="1">
    <location>
        <begin position="21"/>
        <end position="56"/>
    </location>
</feature>
<evidence type="ECO:0000256" key="1">
    <source>
        <dbReference type="SAM" id="SignalP"/>
    </source>
</evidence>
<dbReference type="RefSeq" id="WP_354144095.1">
    <property type="nucleotide sequence ID" value="NZ_JAZDQV010000003.1"/>
</dbReference>
<name>A0ABU7GDC5_9SPHN</name>
<evidence type="ECO:0000313" key="2">
    <source>
        <dbReference type="EMBL" id="MEE1876996.1"/>
    </source>
</evidence>
<gene>
    <name evidence="2" type="ORF">VRS74_04780</name>
</gene>
<feature type="signal peptide" evidence="1">
    <location>
        <begin position="1"/>
        <end position="20"/>
    </location>
</feature>
<keyword evidence="3" id="KW-1185">Reference proteome</keyword>
<comment type="caution">
    <text evidence="2">The sequence shown here is derived from an EMBL/GenBank/DDBJ whole genome shotgun (WGS) entry which is preliminary data.</text>
</comment>
<proteinExistence type="predicted"/>
<dbReference type="EMBL" id="JAZDQV010000003">
    <property type="protein sequence ID" value="MEE1876996.1"/>
    <property type="molecule type" value="Genomic_DNA"/>
</dbReference>
<sequence length="56" mass="5858">MSKQLAISSSFATFAMAAMALFVTPDHSGLRSGEGFAGLQAESPALDLPRPSIFLD</sequence>
<evidence type="ECO:0000313" key="3">
    <source>
        <dbReference type="Proteomes" id="UP001343492"/>
    </source>
</evidence>
<protein>
    <submittedName>
        <fullName evidence="2">Uncharacterized protein</fullName>
    </submittedName>
</protein>
<reference evidence="2 3" key="1">
    <citation type="submission" date="2024-01" db="EMBL/GenBank/DDBJ databases">
        <title>The genome sequence of Erythrobacteraceae sp. strain 1XM1-14.</title>
        <authorList>
            <person name="Liu Y."/>
        </authorList>
    </citation>
    <scope>NUCLEOTIDE SEQUENCE [LARGE SCALE GENOMIC DNA]</scope>
    <source>
        <strain evidence="2 3">1XM1-14</strain>
    </source>
</reference>
<organism evidence="2 3">
    <name type="scientific">Altererythrobacter litoralis</name>
    <dbReference type="NCBI Taxonomy" id="3113904"/>
    <lineage>
        <taxon>Bacteria</taxon>
        <taxon>Pseudomonadati</taxon>
        <taxon>Pseudomonadota</taxon>
        <taxon>Alphaproteobacteria</taxon>
        <taxon>Sphingomonadales</taxon>
        <taxon>Erythrobacteraceae</taxon>
        <taxon>Altererythrobacter</taxon>
    </lineage>
</organism>
<dbReference type="Proteomes" id="UP001343492">
    <property type="component" value="Unassembled WGS sequence"/>
</dbReference>